<dbReference type="EMBL" id="CAJVNV010000321">
    <property type="protein sequence ID" value="CAG8156770.1"/>
    <property type="molecule type" value="Genomic_DNA"/>
</dbReference>
<evidence type="ECO:0000256" key="1">
    <source>
        <dbReference type="ARBA" id="ARBA00012513"/>
    </source>
</evidence>
<dbReference type="GO" id="GO:0004674">
    <property type="term" value="F:protein serine/threonine kinase activity"/>
    <property type="evidence" value="ECO:0007669"/>
    <property type="project" value="UniProtKB-EC"/>
</dbReference>
<reference evidence="5" key="1">
    <citation type="submission" date="2021-07" db="EMBL/GenBank/DDBJ databases">
        <authorList>
            <person name="Branca A.L. A."/>
        </authorList>
    </citation>
    <scope>NUCLEOTIDE SEQUENCE</scope>
</reference>
<dbReference type="InterPro" id="IPR051678">
    <property type="entry name" value="AGP_Transferase"/>
</dbReference>
<sequence>MVLLSKRSIISILRSSCLPRFRTPRWSEPLDWRLQAMSNFQDYCIQPTAYLTTPSHVIGQGSNSASLSDTWFLGPCSRWGLKEAVFADAMDVCGEDRREPSQRKIIRVAKDRLLKYGPSQDIEVEAENMRYVSENTTIPIPHVHETRNHDDGLKSILMNYIEGQTLQDAWSNMIPSQKMSIAEELRGYIRQLQGLKHDHPRHFSRKSIYTRRPVYLDEYLFSRLTTSVPDLVQNYMGINRADDNMVFTHGDLAPRNILVDDHGHVTAVLDWELAGWHPEWVETVRAYTFCNDIPGWTAYLSAVFPPNHATEYMAVAFARHMTR</sequence>
<name>A0A9W4HU65_PENNA</name>
<gene>
    <name evidence="5" type="ORF">PNAL_LOCUS6246</name>
</gene>
<dbReference type="PANTHER" id="PTHR21310:SF15">
    <property type="entry name" value="AMINOGLYCOSIDE PHOSPHOTRANSFERASE DOMAIN-CONTAINING PROTEIN"/>
    <property type="match status" value="1"/>
</dbReference>
<dbReference type="CDD" id="cd05120">
    <property type="entry name" value="APH_ChoK_like"/>
    <property type="match status" value="1"/>
</dbReference>
<dbReference type="SUPFAM" id="SSF56112">
    <property type="entry name" value="Protein kinase-like (PK-like)"/>
    <property type="match status" value="1"/>
</dbReference>
<dbReference type="PANTHER" id="PTHR21310">
    <property type="entry name" value="AMINOGLYCOSIDE PHOSPHOTRANSFERASE-RELATED-RELATED"/>
    <property type="match status" value="1"/>
</dbReference>
<dbReference type="PROSITE" id="PS00109">
    <property type="entry name" value="PROTEIN_KINASE_TYR"/>
    <property type="match status" value="1"/>
</dbReference>
<accession>A0A9W4HU65</accession>
<dbReference type="AlphaFoldDB" id="A0A9W4HU65"/>
<comment type="catalytic activity">
    <reaction evidence="3">
        <text>L-seryl-[protein] + ATP = O-phospho-L-seryl-[protein] + ADP + H(+)</text>
        <dbReference type="Rhea" id="RHEA:17989"/>
        <dbReference type="Rhea" id="RHEA-COMP:9863"/>
        <dbReference type="Rhea" id="RHEA-COMP:11604"/>
        <dbReference type="ChEBI" id="CHEBI:15378"/>
        <dbReference type="ChEBI" id="CHEBI:29999"/>
        <dbReference type="ChEBI" id="CHEBI:30616"/>
        <dbReference type="ChEBI" id="CHEBI:83421"/>
        <dbReference type="ChEBI" id="CHEBI:456216"/>
        <dbReference type="EC" id="2.7.11.1"/>
    </reaction>
</comment>
<feature type="domain" description="Aminoglycoside phosphotransferase" evidence="4">
    <location>
        <begin position="112"/>
        <end position="294"/>
    </location>
</feature>
<evidence type="ECO:0000313" key="5">
    <source>
        <dbReference type="EMBL" id="CAG8156770.1"/>
    </source>
</evidence>
<organism evidence="5 6">
    <name type="scientific">Penicillium nalgiovense</name>
    <dbReference type="NCBI Taxonomy" id="60175"/>
    <lineage>
        <taxon>Eukaryota</taxon>
        <taxon>Fungi</taxon>
        <taxon>Dikarya</taxon>
        <taxon>Ascomycota</taxon>
        <taxon>Pezizomycotina</taxon>
        <taxon>Eurotiomycetes</taxon>
        <taxon>Eurotiomycetidae</taxon>
        <taxon>Eurotiales</taxon>
        <taxon>Aspergillaceae</taxon>
        <taxon>Penicillium</taxon>
    </lineage>
</organism>
<comment type="catalytic activity">
    <reaction evidence="2">
        <text>L-threonyl-[protein] + ATP = O-phospho-L-threonyl-[protein] + ADP + H(+)</text>
        <dbReference type="Rhea" id="RHEA:46608"/>
        <dbReference type="Rhea" id="RHEA-COMP:11060"/>
        <dbReference type="Rhea" id="RHEA-COMP:11605"/>
        <dbReference type="ChEBI" id="CHEBI:15378"/>
        <dbReference type="ChEBI" id="CHEBI:30013"/>
        <dbReference type="ChEBI" id="CHEBI:30616"/>
        <dbReference type="ChEBI" id="CHEBI:61977"/>
        <dbReference type="ChEBI" id="CHEBI:456216"/>
        <dbReference type="EC" id="2.7.11.1"/>
    </reaction>
</comment>
<evidence type="ECO:0000256" key="3">
    <source>
        <dbReference type="ARBA" id="ARBA00048679"/>
    </source>
</evidence>
<dbReference type="Gene3D" id="3.90.1200.10">
    <property type="match status" value="1"/>
</dbReference>
<evidence type="ECO:0000313" key="6">
    <source>
        <dbReference type="Proteomes" id="UP001153461"/>
    </source>
</evidence>
<comment type="caution">
    <text evidence="5">The sequence shown here is derived from an EMBL/GenBank/DDBJ whole genome shotgun (WGS) entry which is preliminary data.</text>
</comment>
<dbReference type="OrthoDB" id="10255630at2759"/>
<dbReference type="InterPro" id="IPR008266">
    <property type="entry name" value="Tyr_kinase_AS"/>
</dbReference>
<dbReference type="EC" id="2.7.11.1" evidence="1"/>
<dbReference type="Proteomes" id="UP001153461">
    <property type="component" value="Unassembled WGS sequence"/>
</dbReference>
<dbReference type="InterPro" id="IPR011009">
    <property type="entry name" value="Kinase-like_dom_sf"/>
</dbReference>
<evidence type="ECO:0000256" key="2">
    <source>
        <dbReference type="ARBA" id="ARBA00047899"/>
    </source>
</evidence>
<proteinExistence type="predicted"/>
<dbReference type="Pfam" id="PF01636">
    <property type="entry name" value="APH"/>
    <property type="match status" value="1"/>
</dbReference>
<evidence type="ECO:0000259" key="4">
    <source>
        <dbReference type="Pfam" id="PF01636"/>
    </source>
</evidence>
<protein>
    <recommendedName>
        <fullName evidence="1">non-specific serine/threonine protein kinase</fullName>
        <ecNumber evidence="1">2.7.11.1</ecNumber>
    </recommendedName>
</protein>
<dbReference type="InterPro" id="IPR002575">
    <property type="entry name" value="Aminoglycoside_PTrfase"/>
</dbReference>